<name>A0AAF5Q5C5_WUCBA</name>
<organism evidence="1 2">
    <name type="scientific">Wuchereria bancrofti</name>
    <dbReference type="NCBI Taxonomy" id="6293"/>
    <lineage>
        <taxon>Eukaryota</taxon>
        <taxon>Metazoa</taxon>
        <taxon>Ecdysozoa</taxon>
        <taxon>Nematoda</taxon>
        <taxon>Chromadorea</taxon>
        <taxon>Rhabditida</taxon>
        <taxon>Spirurina</taxon>
        <taxon>Spiruromorpha</taxon>
        <taxon>Filarioidea</taxon>
        <taxon>Onchocercidae</taxon>
        <taxon>Wuchereria</taxon>
    </lineage>
</organism>
<accession>A0AAF5Q5C5</accession>
<dbReference type="AlphaFoldDB" id="A0AAF5Q5C5"/>
<dbReference type="PANTHER" id="PTHR46339">
    <property type="entry name" value="PROTEIN CBG15282-RELATED"/>
    <property type="match status" value="1"/>
</dbReference>
<reference evidence="1" key="2">
    <citation type="journal article" date="2016" name="Mol. Ecol.">
        <title>Population genomics of the filarial nematode parasite Wuchereria bancrofti from mosquitoes.</title>
        <authorList>
            <person name="Small S.T."/>
            <person name="Reimer L.J."/>
            <person name="Tisch D.J."/>
            <person name="King C.L."/>
            <person name="Christensen B.M."/>
            <person name="Siba P.M."/>
            <person name="Kazura J.W."/>
            <person name="Serre D."/>
            <person name="Zimmerman P.A."/>
        </authorList>
    </citation>
    <scope>NUCLEOTIDE SEQUENCE</scope>
    <source>
        <strain evidence="1">pt0022</strain>
    </source>
</reference>
<dbReference type="SMART" id="SM00289">
    <property type="entry name" value="WR1"/>
    <property type="match status" value="14"/>
</dbReference>
<protein>
    <recommendedName>
        <fullName evidence="3">EB domain-containing protein</fullName>
    </recommendedName>
</protein>
<evidence type="ECO:0008006" key="3">
    <source>
        <dbReference type="Google" id="ProtNLM"/>
    </source>
</evidence>
<dbReference type="Proteomes" id="UP000093561">
    <property type="component" value="Unassembled WGS sequence"/>
</dbReference>
<dbReference type="InterPro" id="IPR053014">
    <property type="entry name" value="Cuticle_assoc_divergent"/>
</dbReference>
<dbReference type="InterPro" id="IPR028150">
    <property type="entry name" value="Lustrin_cystein"/>
</dbReference>
<reference evidence="1" key="1">
    <citation type="submission" date="2015-03" db="EMBL/GenBank/DDBJ databases">
        <title>Wuchereria bancrofti Genome Sequencing Papua New Guinea Strain.</title>
        <authorList>
            <person name="Small S.T."/>
            <person name="Serre D."/>
            <person name="Zimmerman P.A."/>
        </authorList>
    </citation>
    <scope>NUCLEOTIDE SEQUENCE [LARGE SCALE GENOMIC DNA]</scope>
    <source>
        <strain evidence="1">pt0022</strain>
    </source>
</reference>
<dbReference type="InterPro" id="IPR006150">
    <property type="entry name" value="Cys_repeat_1"/>
</dbReference>
<dbReference type="Pfam" id="PF14625">
    <property type="entry name" value="Lustrin_cystein"/>
    <property type="match status" value="11"/>
</dbReference>
<dbReference type="PANTHER" id="PTHR46339:SF15">
    <property type="entry name" value="CC DOMAIN-CONTAINING PROTEIN"/>
    <property type="match status" value="1"/>
</dbReference>
<dbReference type="WBParaSite" id="mrna-Wban_10338">
    <property type="protein sequence ID" value="mrna-Wban_10338"/>
    <property type="gene ID" value="Wban_10338"/>
</dbReference>
<evidence type="ECO:0000313" key="1">
    <source>
        <dbReference type="Proteomes" id="UP000093561"/>
    </source>
</evidence>
<proteinExistence type="predicted"/>
<reference evidence="2" key="3">
    <citation type="submission" date="2024-02" db="UniProtKB">
        <authorList>
            <consortium name="WormBaseParasite"/>
        </authorList>
    </citation>
    <scope>IDENTIFICATION</scope>
    <source>
        <strain evidence="2">pt0022</strain>
    </source>
</reference>
<evidence type="ECO:0000313" key="2">
    <source>
        <dbReference type="WBParaSite" id="mrna-Wban_10338"/>
    </source>
</evidence>
<sequence>MLCCSLIKNRLPYNCPSSKQIPAISGNNNMYCIKPGQTYVCPAGAICRTAANSLNVHICCYENQKVTQTVASKPECQNGAIAQSGISNSFVPCNQNGNRSDSCSKGYICLQTTNNRNQNLCCPIQTTLQAIQSICPEQKKLLMRDNGTLYYCFPTQSTSTSCPTNYTCNKVVIDKFDIYVCCRDLSSIITHCPSDSMLTLSENDEKIYCVPNNPLTCSTDVVCVKSVSSIDVYLCCYNLLSNRVCPDDQVPFEFANGQVEVCVGAGASCSQNGYTCQVSRELSTWICCGHPTKMALCADGRETFYQIEGQTYACNPLSYLNNCPVNYECAKSNHPNISVCCLTSTTTSKITNFKSTLSIWTKKKMKSTMRTTATTITTTTTTITTISTKTIKPECPTFWHPYENYQTGDKQFCNGIADTSCPFGYSCTHSTYHRTYICCRFGGGIGCASGTNILLVNNRPRLCTNSNNHICPLGYSCQLTTLANFYICCGNIHTEDKQTIIPLSFGSDIRCQHDLSIPALISYQFIRFCSTLGNSNGCPKGYICSKSNRPNLNVCCQSVITNVNNHFRSLAIKVNSVEAVCGKNGFPYHKDGKPLECSEDVEDNCPEHYMCQPSFTNTKMYCCFTELHCSSSGITPNSIKYCEHLTDCQLNEECEEVINMNGIHICCPKAIQEVTRCLGRETFLNDAIPVSCSSIAICPDDYECSNLTTTNDYTCCKEKKKLMQICPDNRIPYRRFTDDEFLYCDNNNFICPKGYLCKQSLLNDRFICCSPIGFCPKGRKAQLDSATNQAKRCFTNFDNNTTYNDDCLEGFTCQQSTMKHLRVCCNNNNNTNKHTRD</sequence>